<evidence type="ECO:0000313" key="3">
    <source>
        <dbReference type="EMBL" id="MXO66889.1"/>
    </source>
</evidence>
<accession>A0A6I4T918</accession>
<keyword evidence="1" id="KW-0812">Transmembrane</keyword>
<comment type="caution">
    <text evidence="3">The sequence shown here is derived from an EMBL/GenBank/DDBJ whole genome shotgun (WGS) entry which is preliminary data.</text>
</comment>
<dbReference type="InterPro" id="IPR018704">
    <property type="entry name" value="SecYEG/CpoB_TPR"/>
</dbReference>
<dbReference type="Proteomes" id="UP000438476">
    <property type="component" value="Unassembled WGS sequence"/>
</dbReference>
<name>A0A6I4T918_9SPHN</name>
<dbReference type="Gene3D" id="1.25.40.10">
    <property type="entry name" value="Tetratricopeptide repeat domain"/>
    <property type="match status" value="1"/>
</dbReference>
<evidence type="ECO:0000256" key="1">
    <source>
        <dbReference type="SAM" id="Phobius"/>
    </source>
</evidence>
<organism evidence="3 4">
    <name type="scientific">Altericroceibacterium endophyticum</name>
    <dbReference type="NCBI Taxonomy" id="1808508"/>
    <lineage>
        <taxon>Bacteria</taxon>
        <taxon>Pseudomonadati</taxon>
        <taxon>Pseudomonadota</taxon>
        <taxon>Alphaproteobacteria</taxon>
        <taxon>Sphingomonadales</taxon>
        <taxon>Erythrobacteraceae</taxon>
        <taxon>Altericroceibacterium</taxon>
    </lineage>
</organism>
<dbReference type="Pfam" id="PF09976">
    <property type="entry name" value="TPR_21"/>
    <property type="match status" value="1"/>
</dbReference>
<dbReference type="InterPro" id="IPR011990">
    <property type="entry name" value="TPR-like_helical_dom_sf"/>
</dbReference>
<keyword evidence="4" id="KW-1185">Reference proteome</keyword>
<evidence type="ECO:0000313" key="4">
    <source>
        <dbReference type="Proteomes" id="UP000438476"/>
    </source>
</evidence>
<dbReference type="OrthoDB" id="7173339at2"/>
<keyword evidence="1" id="KW-1133">Transmembrane helix</keyword>
<reference evidence="3 4" key="1">
    <citation type="submission" date="2019-12" db="EMBL/GenBank/DDBJ databases">
        <title>Genomic-based taxomic classification of the family Erythrobacteraceae.</title>
        <authorList>
            <person name="Xu L."/>
        </authorList>
    </citation>
    <scope>NUCLEOTIDE SEQUENCE [LARGE SCALE GENOMIC DNA]</scope>
    <source>
        <strain evidence="3 4">LMG 29518</strain>
    </source>
</reference>
<dbReference type="RefSeq" id="WP_160737321.1">
    <property type="nucleotide sequence ID" value="NZ_WTYT01000006.1"/>
</dbReference>
<feature type="domain" description="Ancillary SecYEG translocon subunit/Cell division coordinator CpoB TPR" evidence="2">
    <location>
        <begin position="44"/>
        <end position="204"/>
    </location>
</feature>
<proteinExistence type="predicted"/>
<sequence length="266" mass="28532">MALRPNDPDKRAEKLAQREAAEQDMLMREVDDAVRQDQFAGVAKRYGIIIIGAVVVLLAAFGGWLWWHEHREGQLEDRSETLVTALDNVDAGNLKAADETLSSIMDGDDTGAAAAAGMLRAGIAMEQGRSDDAIKLFDALAADDKAPQAYRDLALIRSTSAGFDKMKPQVVVDRLKPLAEPGNPWFASAGELVAMAYLKQGKDDLAGPLFAQIAKSNDAPESLRSRSRQIAGLLGYDAVEDVDETLERLREEGGTAAAPAQAAAAQ</sequence>
<feature type="transmembrane region" description="Helical" evidence="1">
    <location>
        <begin position="46"/>
        <end position="67"/>
    </location>
</feature>
<dbReference type="EMBL" id="WTYT01000006">
    <property type="protein sequence ID" value="MXO66889.1"/>
    <property type="molecule type" value="Genomic_DNA"/>
</dbReference>
<gene>
    <name evidence="3" type="ORF">GRI91_14075</name>
</gene>
<dbReference type="AlphaFoldDB" id="A0A6I4T918"/>
<evidence type="ECO:0000259" key="2">
    <source>
        <dbReference type="Pfam" id="PF09976"/>
    </source>
</evidence>
<keyword evidence="1" id="KW-0472">Membrane</keyword>
<protein>
    <submittedName>
        <fullName evidence="3">Tetratricopeptide repeat protein</fullName>
    </submittedName>
</protein>